<dbReference type="AlphaFoldDB" id="A0A9W8RJA2"/>
<dbReference type="GO" id="GO:0046872">
    <property type="term" value="F:metal ion binding"/>
    <property type="evidence" value="ECO:0007669"/>
    <property type="project" value="UniProtKB-KW"/>
</dbReference>
<dbReference type="PANTHER" id="PTHR13799:SF13">
    <property type="entry name" value="NIF3-LIKE PROTEIN 1"/>
    <property type="match status" value="1"/>
</dbReference>
<feature type="region of interest" description="Disordered" evidence="3">
    <location>
        <begin position="37"/>
        <end position="65"/>
    </location>
</feature>
<reference evidence="4" key="1">
    <citation type="submission" date="2022-09" db="EMBL/GenBank/DDBJ databases">
        <title>Fusarium specimens isolated from Avocado Roots.</title>
        <authorList>
            <person name="Stajich J."/>
            <person name="Roper C."/>
            <person name="Heimlech-Rivalta G."/>
        </authorList>
    </citation>
    <scope>NUCLEOTIDE SEQUENCE</scope>
    <source>
        <strain evidence="4">A02</strain>
    </source>
</reference>
<evidence type="ECO:0000256" key="2">
    <source>
        <dbReference type="PIRSR" id="PIRSR602678-1"/>
    </source>
</evidence>
<feature type="binding site" evidence="2">
    <location>
        <position position="314"/>
    </location>
    <ligand>
        <name>a divalent metal cation</name>
        <dbReference type="ChEBI" id="CHEBI:60240"/>
        <label>1</label>
    </ligand>
</feature>
<evidence type="ECO:0000256" key="3">
    <source>
        <dbReference type="SAM" id="MobiDB-lite"/>
    </source>
</evidence>
<gene>
    <name evidence="4" type="ORF">NW755_000121</name>
</gene>
<dbReference type="Proteomes" id="UP001152087">
    <property type="component" value="Unassembled WGS sequence"/>
</dbReference>
<dbReference type="InterPro" id="IPR036069">
    <property type="entry name" value="DUF34/NIF3_sf"/>
</dbReference>
<proteinExistence type="inferred from homology"/>
<evidence type="ECO:0000313" key="4">
    <source>
        <dbReference type="EMBL" id="KAJ4197428.1"/>
    </source>
</evidence>
<dbReference type="Gene3D" id="3.40.1390.30">
    <property type="entry name" value="NIF3 (NGG1p interacting factor 3)-like"/>
    <property type="match status" value="1"/>
</dbReference>
<accession>A0A9W8RJA2</accession>
<protein>
    <submittedName>
        <fullName evidence="4">Uncharacterized protein</fullName>
    </submittedName>
</protein>
<dbReference type="SUPFAM" id="SSF102705">
    <property type="entry name" value="NIF3 (NGG1p interacting factor 3)-like"/>
    <property type="match status" value="1"/>
</dbReference>
<organism evidence="4 5">
    <name type="scientific">Fusarium falciforme</name>
    <dbReference type="NCBI Taxonomy" id="195108"/>
    <lineage>
        <taxon>Eukaryota</taxon>
        <taxon>Fungi</taxon>
        <taxon>Dikarya</taxon>
        <taxon>Ascomycota</taxon>
        <taxon>Pezizomycotina</taxon>
        <taxon>Sordariomycetes</taxon>
        <taxon>Hypocreomycetidae</taxon>
        <taxon>Hypocreales</taxon>
        <taxon>Nectriaceae</taxon>
        <taxon>Fusarium</taxon>
        <taxon>Fusarium solani species complex</taxon>
    </lineage>
</organism>
<dbReference type="PANTHER" id="PTHR13799">
    <property type="entry name" value="NGG1 INTERACTING FACTOR 3"/>
    <property type="match status" value="1"/>
</dbReference>
<keyword evidence="2" id="KW-0479">Metal-binding</keyword>
<feature type="binding site" evidence="2">
    <location>
        <position position="145"/>
    </location>
    <ligand>
        <name>a divalent metal cation</name>
        <dbReference type="ChEBI" id="CHEBI:60240"/>
        <label>1</label>
    </ligand>
</feature>
<comment type="similarity">
    <text evidence="1">Belongs to the GTP cyclohydrolase I type 2/NIF3 family.</text>
</comment>
<evidence type="ECO:0000313" key="5">
    <source>
        <dbReference type="Proteomes" id="UP001152087"/>
    </source>
</evidence>
<comment type="caution">
    <text evidence="4">The sequence shown here is derived from an EMBL/GenBank/DDBJ whole genome shotgun (WGS) entry which is preliminary data.</text>
</comment>
<dbReference type="EMBL" id="JAOQAV010000001">
    <property type="protein sequence ID" value="KAJ4197428.1"/>
    <property type="molecule type" value="Genomic_DNA"/>
</dbReference>
<dbReference type="FunFam" id="3.40.1390.30:FF:000001">
    <property type="entry name" value="GTP cyclohydrolase 1 type 2"/>
    <property type="match status" value="1"/>
</dbReference>
<sequence length="364" mass="39285">MRGSVLRLNRQLLLLRSTSSASARSAFSTRFTPLKTLSRPCSSCRDPTSSHQHPDSPLPKMPDSGAWGAWQVEPSTFTKLVVDSMQKLYPEELADGAWDNVGLLVGNSETDAKKRSPRVLVTNDLTFQVAVDAIAQSVSVIVSYHPFIFGGLKSITNNDPQQATLLHLAKAGIAVYCPHTAVDAAPEGLNTWLANIVAGPHNSERSVAIPCKTAPQTHEGAGYGAIGRFEKEVALPEILIRLADKLGGLQHLMVASPVGAEVNSTKVKSFGVCAGSGYDVLKKADVDLLVTGETSHHSALRAIQQGRTLVQVFHSNSERGYLKEVLGPLLEEQLRKSVPEAEVVTSEYDKDPFTILDVNDLESK</sequence>
<feature type="binding site" evidence="2">
    <location>
        <position position="318"/>
    </location>
    <ligand>
        <name>a divalent metal cation</name>
        <dbReference type="ChEBI" id="CHEBI:60240"/>
        <label>1</label>
    </ligand>
</feature>
<evidence type="ECO:0000256" key="1">
    <source>
        <dbReference type="ARBA" id="ARBA00006964"/>
    </source>
</evidence>
<dbReference type="GO" id="GO:0005739">
    <property type="term" value="C:mitochondrion"/>
    <property type="evidence" value="ECO:0007669"/>
    <property type="project" value="TreeGrafter"/>
</dbReference>
<feature type="compositionally biased region" description="Polar residues" evidence="3">
    <location>
        <begin position="39"/>
        <end position="51"/>
    </location>
</feature>
<dbReference type="Pfam" id="PF01784">
    <property type="entry name" value="DUF34_NIF3"/>
    <property type="match status" value="1"/>
</dbReference>
<keyword evidence="5" id="KW-1185">Reference proteome</keyword>
<dbReference type="NCBIfam" id="TIGR00486">
    <property type="entry name" value="YbgI_SA1388"/>
    <property type="match status" value="1"/>
</dbReference>
<name>A0A9W8RJA2_9HYPO</name>
<dbReference type="InterPro" id="IPR002678">
    <property type="entry name" value="DUF34/NIF3"/>
</dbReference>
<feature type="binding site" evidence="2">
    <location>
        <position position="183"/>
    </location>
    <ligand>
        <name>a divalent metal cation</name>
        <dbReference type="ChEBI" id="CHEBI:60240"/>
        <label>1</label>
    </ligand>
</feature>